<evidence type="ECO:0000313" key="4">
    <source>
        <dbReference type="Proteomes" id="UP000002280"/>
    </source>
</evidence>
<dbReference type="AlphaFoldDB" id="F7CR61"/>
<sequence length="618" mass="69330">MPHQCRYLPQGLLKAQNWLQKKTKQDDSPNHPDQSEAAESKHPIIPEFEAFEGSKIQTTRALTPRLLASCSLIPDFPALRQAQATSPPGHSVLPAAPTYTRSVHTQTIDTALIPCDACGRVQWSLREVSKAIISLCANQNLPSSLDKFQHLVQETMGQQPMSAVDLSYWAAEQSKDLGRISKHLGTLMQVISPLRAQLEEAERQKQQLQQQLEELGQEMQKEKAEQQQQQANKEREQELILAQLQEEKQEMLSEISFLKKTLDTLTGELKQNQDTIQELESKKQQMLDDMSNMVKKSEAKQLEARVQLLTGRLENASQQFGWASTELDKEKAKVDSMIRHQESLQAKQRALLQQLDSLDQEREELRASLEESETQQANLEGQLQAANDAKNQVDVQLQAQQELLQSLQQEKQAMEQATEELQMTVYKLDKSILEMKERERLLVAFPDLHVPSEAQFESSGNVAEDMERQVQANVIRMQVLEEENSRLRATLAKLQEVARQGGLKLVPEAQIWSAPSKGTQTGSCCHPRRTSPGHLGVPAGHRDRPASSRLSNESSPPGRPFRPQPARPNTPVSYRSSRPPLTVTGSSKTTGSTNIAYMELRGKGSGKRHLGGSAQQLR</sequence>
<dbReference type="PANTHER" id="PTHR43696">
    <property type="entry name" value="COILED-COIL DOMAIN-CONTAINING PROTEIN 157"/>
    <property type="match status" value="1"/>
</dbReference>
<dbReference type="GeneTree" id="ENSGT00390000013684"/>
<feature type="compositionally biased region" description="Basic and acidic residues" evidence="2">
    <location>
        <begin position="23"/>
        <end position="43"/>
    </location>
</feature>
<evidence type="ECO:0000313" key="3">
    <source>
        <dbReference type="Ensembl" id="ENSMODP00000011593.4"/>
    </source>
</evidence>
<dbReference type="Ensembl" id="ENSMODT00000011813.4">
    <property type="protein sequence ID" value="ENSMODP00000011593.4"/>
    <property type="gene ID" value="ENSMODG00000009279.4"/>
</dbReference>
<dbReference type="PANTHER" id="PTHR43696:SF9">
    <property type="entry name" value="COILED-COIL DOMAIN-CONTAINING PROTEIN 157"/>
    <property type="match status" value="1"/>
</dbReference>
<keyword evidence="1" id="KW-0175">Coiled coil</keyword>
<protein>
    <submittedName>
        <fullName evidence="3">Coiled-coil domain containing 157</fullName>
    </submittedName>
</protein>
<keyword evidence="4" id="KW-1185">Reference proteome</keyword>
<dbReference type="eggNOG" id="ENOG502QPW2">
    <property type="taxonomic scope" value="Eukaryota"/>
</dbReference>
<dbReference type="InterPro" id="IPR029681">
    <property type="entry name" value="CCDC157"/>
</dbReference>
<dbReference type="STRING" id="13616.ENSMODP00000011593"/>
<evidence type="ECO:0000256" key="1">
    <source>
        <dbReference type="SAM" id="Coils"/>
    </source>
</evidence>
<organism evidence="3 4">
    <name type="scientific">Monodelphis domestica</name>
    <name type="common">Gray short-tailed opossum</name>
    <dbReference type="NCBI Taxonomy" id="13616"/>
    <lineage>
        <taxon>Eukaryota</taxon>
        <taxon>Metazoa</taxon>
        <taxon>Chordata</taxon>
        <taxon>Craniata</taxon>
        <taxon>Vertebrata</taxon>
        <taxon>Euteleostomi</taxon>
        <taxon>Mammalia</taxon>
        <taxon>Metatheria</taxon>
        <taxon>Didelphimorphia</taxon>
        <taxon>Didelphidae</taxon>
        <taxon>Monodelphis</taxon>
    </lineage>
</organism>
<dbReference type="Bgee" id="ENSMODG00000009279">
    <property type="expression patterns" value="Expressed in testis and 17 other cell types or tissues"/>
</dbReference>
<dbReference type="GeneID" id="100618068"/>
<dbReference type="Proteomes" id="UP000002280">
    <property type="component" value="Chromosome 3"/>
</dbReference>
<dbReference type="HOGENOM" id="CLU_019717_2_0_1"/>
<name>F7CR61_MONDO</name>
<feature type="region of interest" description="Disordered" evidence="2">
    <location>
        <begin position="20"/>
        <end position="43"/>
    </location>
</feature>
<accession>F7CR61</accession>
<dbReference type="OMA" id="QDQLWSP"/>
<dbReference type="InParanoid" id="F7CR61"/>
<gene>
    <name evidence="3" type="primary">CCDC157</name>
</gene>
<feature type="region of interest" description="Disordered" evidence="2">
    <location>
        <begin position="514"/>
        <end position="618"/>
    </location>
</feature>
<reference evidence="3" key="3">
    <citation type="submission" date="2025-09" db="UniProtKB">
        <authorList>
            <consortium name="Ensembl"/>
        </authorList>
    </citation>
    <scope>IDENTIFICATION</scope>
</reference>
<dbReference type="RefSeq" id="XP_016288039.1">
    <property type="nucleotide sequence ID" value="XM_016432553.2"/>
</dbReference>
<reference evidence="3" key="2">
    <citation type="submission" date="2025-08" db="UniProtKB">
        <authorList>
            <consortium name="Ensembl"/>
        </authorList>
    </citation>
    <scope>IDENTIFICATION</scope>
</reference>
<reference evidence="3 4" key="1">
    <citation type="journal article" date="2007" name="Nature">
        <title>Genome of the marsupial Monodelphis domestica reveals innovation in non-coding sequences.</title>
        <authorList>
            <person name="Mikkelsen T.S."/>
            <person name="Wakefield M.J."/>
            <person name="Aken B."/>
            <person name="Amemiya C.T."/>
            <person name="Chang J.L."/>
            <person name="Duke S."/>
            <person name="Garber M."/>
            <person name="Gentles A.J."/>
            <person name="Goodstadt L."/>
            <person name="Heger A."/>
            <person name="Jurka J."/>
            <person name="Kamal M."/>
            <person name="Mauceli E."/>
            <person name="Searle S.M."/>
            <person name="Sharpe T."/>
            <person name="Baker M.L."/>
            <person name="Batzer M.A."/>
            <person name="Benos P.V."/>
            <person name="Belov K."/>
            <person name="Clamp M."/>
            <person name="Cook A."/>
            <person name="Cuff J."/>
            <person name="Das R."/>
            <person name="Davidow L."/>
            <person name="Deakin J.E."/>
            <person name="Fazzari M.J."/>
            <person name="Glass J.L."/>
            <person name="Grabherr M."/>
            <person name="Greally J.M."/>
            <person name="Gu W."/>
            <person name="Hore T.A."/>
            <person name="Huttley G.A."/>
            <person name="Kleber M."/>
            <person name="Jirtle R.L."/>
            <person name="Koina E."/>
            <person name="Lee J.T."/>
            <person name="Mahony S."/>
            <person name="Marra M.A."/>
            <person name="Miller R.D."/>
            <person name="Nicholls R.D."/>
            <person name="Oda M."/>
            <person name="Papenfuss A.T."/>
            <person name="Parra Z.E."/>
            <person name="Pollock D.D."/>
            <person name="Ray D.A."/>
            <person name="Schein J.E."/>
            <person name="Speed T.P."/>
            <person name="Thompson K."/>
            <person name="VandeBerg J.L."/>
            <person name="Wade C.M."/>
            <person name="Walker J.A."/>
            <person name="Waters P.D."/>
            <person name="Webber C."/>
            <person name="Weidman J.R."/>
            <person name="Xie X."/>
            <person name="Zody M.C."/>
            <person name="Baldwin J."/>
            <person name="Abdouelleil A."/>
            <person name="Abdulkadir J."/>
            <person name="Abebe A."/>
            <person name="Abera B."/>
            <person name="Abreu J."/>
            <person name="Acer S.C."/>
            <person name="Aftuck L."/>
            <person name="Alexander A."/>
            <person name="An P."/>
            <person name="Anderson E."/>
            <person name="Anderson S."/>
            <person name="Arachi H."/>
            <person name="Azer M."/>
            <person name="Bachantsang P."/>
            <person name="Barry A."/>
            <person name="Bayul T."/>
            <person name="Berlin A."/>
            <person name="Bessette D."/>
            <person name="Bloom T."/>
            <person name="Bloom T."/>
            <person name="Boguslavskiy L."/>
            <person name="Bonnet C."/>
            <person name="Boukhgalter B."/>
            <person name="Bourzgui I."/>
            <person name="Brown A."/>
            <person name="Cahill P."/>
            <person name="Channer S."/>
            <person name="Cheshatsang Y."/>
            <person name="Chuda L."/>
            <person name="Citroen M."/>
            <person name="Collymore A."/>
            <person name="Cooke P."/>
            <person name="Costello M."/>
            <person name="D'Aco K."/>
            <person name="Daza R."/>
            <person name="De Haan G."/>
            <person name="DeGray S."/>
            <person name="DeMaso C."/>
            <person name="Dhargay N."/>
            <person name="Dooley K."/>
            <person name="Dooley E."/>
            <person name="Doricent M."/>
            <person name="Dorje P."/>
            <person name="Dorjee K."/>
            <person name="Dupes A."/>
            <person name="Elong R."/>
            <person name="Falk J."/>
            <person name="Farina A."/>
            <person name="Faro S."/>
            <person name="Ferguson D."/>
            <person name="Fisher S."/>
            <person name="Foley C.D."/>
            <person name="Franke A."/>
            <person name="Friedrich D."/>
            <person name="Gadbois L."/>
            <person name="Gearin G."/>
            <person name="Gearin C.R."/>
            <person name="Giannoukos G."/>
            <person name="Goode T."/>
            <person name="Graham J."/>
            <person name="Grandbois E."/>
            <person name="Grewal S."/>
            <person name="Gyaltsen K."/>
            <person name="Hafez N."/>
            <person name="Hagos B."/>
            <person name="Hall J."/>
            <person name="Henson C."/>
            <person name="Hollinger A."/>
            <person name="Honan T."/>
            <person name="Huard M.D."/>
            <person name="Hughes L."/>
            <person name="Hurhula B."/>
            <person name="Husby M.E."/>
            <person name="Kamat A."/>
            <person name="Kanga B."/>
            <person name="Kashin S."/>
            <person name="Khazanovich D."/>
            <person name="Kisner P."/>
            <person name="Lance K."/>
            <person name="Lara M."/>
            <person name="Lee W."/>
            <person name="Lennon N."/>
            <person name="Letendre F."/>
            <person name="LeVine R."/>
            <person name="Lipovsky A."/>
            <person name="Liu X."/>
            <person name="Liu J."/>
            <person name="Liu S."/>
            <person name="Lokyitsang T."/>
            <person name="Lokyitsang Y."/>
            <person name="Lubonja R."/>
            <person name="Lui A."/>
            <person name="MacDonald P."/>
            <person name="Magnisalis V."/>
            <person name="Maru K."/>
            <person name="Matthews C."/>
            <person name="McCusker W."/>
            <person name="McDonough S."/>
            <person name="Mehta T."/>
            <person name="Meldrim J."/>
            <person name="Meneus L."/>
            <person name="Mihai O."/>
            <person name="Mihalev A."/>
            <person name="Mihova T."/>
            <person name="Mittelman R."/>
            <person name="Mlenga V."/>
            <person name="Montmayeur A."/>
            <person name="Mulrain L."/>
            <person name="Navidi A."/>
            <person name="Naylor J."/>
            <person name="Negash T."/>
            <person name="Nguyen T."/>
            <person name="Nguyen N."/>
            <person name="Nicol R."/>
            <person name="Norbu C."/>
            <person name="Norbu N."/>
            <person name="Novod N."/>
            <person name="O'Neill B."/>
            <person name="Osman S."/>
            <person name="Markiewicz E."/>
            <person name="Oyono O.L."/>
            <person name="Patti C."/>
            <person name="Phunkhang P."/>
            <person name="Pierre F."/>
            <person name="Priest M."/>
            <person name="Raghuraman S."/>
            <person name="Rege F."/>
            <person name="Reyes R."/>
            <person name="Rise C."/>
            <person name="Rogov P."/>
            <person name="Ross K."/>
            <person name="Ryan E."/>
            <person name="Settipalli S."/>
            <person name="Shea T."/>
            <person name="Sherpa N."/>
            <person name="Shi L."/>
            <person name="Shih D."/>
            <person name="Sparrow T."/>
            <person name="Spaulding J."/>
            <person name="Stalker J."/>
            <person name="Stange-Thomann N."/>
            <person name="Stavropoulos S."/>
            <person name="Stone C."/>
            <person name="Strader C."/>
            <person name="Tesfaye S."/>
            <person name="Thomson T."/>
            <person name="Thoulutsang Y."/>
            <person name="Thoulutsang D."/>
            <person name="Topham K."/>
            <person name="Topping I."/>
            <person name="Tsamla T."/>
            <person name="Vassiliev H."/>
            <person name="Vo A."/>
            <person name="Wangchuk T."/>
            <person name="Wangdi T."/>
            <person name="Weiand M."/>
            <person name="Wilkinson J."/>
            <person name="Wilson A."/>
            <person name="Yadav S."/>
            <person name="Young G."/>
            <person name="Yu Q."/>
            <person name="Zembek L."/>
            <person name="Zhong D."/>
            <person name="Zimmer A."/>
            <person name="Zwirko Z."/>
            <person name="Jaffe D.B."/>
            <person name="Alvarez P."/>
            <person name="Brockman W."/>
            <person name="Butler J."/>
            <person name="Chin C."/>
            <person name="Gnerre S."/>
            <person name="MacCallum I."/>
            <person name="Graves J.A."/>
            <person name="Ponting C.P."/>
            <person name="Breen M."/>
            <person name="Samollow P.B."/>
            <person name="Lander E.S."/>
            <person name="Lindblad-Toh K."/>
        </authorList>
    </citation>
    <scope>NUCLEOTIDE SEQUENCE [LARGE SCALE GENOMIC DNA]</scope>
</reference>
<feature type="coiled-coil region" evidence="1">
    <location>
        <begin position="191"/>
        <end position="424"/>
    </location>
</feature>
<feature type="coiled-coil region" evidence="1">
    <location>
        <begin position="463"/>
        <end position="500"/>
    </location>
</feature>
<feature type="compositionally biased region" description="Pro residues" evidence="2">
    <location>
        <begin position="557"/>
        <end position="568"/>
    </location>
</feature>
<dbReference type="OrthoDB" id="10051906at2759"/>
<dbReference type="FunCoup" id="F7CR61">
    <property type="interactions" value="95"/>
</dbReference>
<evidence type="ECO:0000256" key="2">
    <source>
        <dbReference type="SAM" id="MobiDB-lite"/>
    </source>
</evidence>
<dbReference type="CTD" id="550631"/>
<feature type="compositionally biased region" description="Low complexity" evidence="2">
    <location>
        <begin position="582"/>
        <end position="593"/>
    </location>
</feature>
<proteinExistence type="predicted"/>